<dbReference type="Proteomes" id="UP001177021">
    <property type="component" value="Unassembled WGS sequence"/>
</dbReference>
<reference evidence="1" key="1">
    <citation type="submission" date="2023-10" db="EMBL/GenBank/DDBJ databases">
        <authorList>
            <person name="Rodriguez Cubillos JULIANA M."/>
            <person name="De Vega J."/>
        </authorList>
    </citation>
    <scope>NUCLEOTIDE SEQUENCE</scope>
</reference>
<keyword evidence="2" id="KW-1185">Reference proteome</keyword>
<dbReference type="EMBL" id="CASHSV030000001">
    <property type="protein sequence ID" value="CAJ2630180.1"/>
    <property type="molecule type" value="Genomic_DNA"/>
</dbReference>
<protein>
    <submittedName>
        <fullName evidence="1">Uncharacterized protein</fullName>
    </submittedName>
</protein>
<evidence type="ECO:0000313" key="2">
    <source>
        <dbReference type="Proteomes" id="UP001177021"/>
    </source>
</evidence>
<evidence type="ECO:0000313" key="1">
    <source>
        <dbReference type="EMBL" id="CAJ2630180.1"/>
    </source>
</evidence>
<sequence length="165" mass="19164">MAGRLPGVGLSPRKRSENHHNRHEHYVTYRDSSYLRESLETPWTSMTTTLDESAFKAKQRLQKKLGYSPRSIEQNPKKEGKESKSKFNKKDTGLGRKLLESSWLLRGNKFKKDTKVCAVCLEDFHQDEEVMNLSCSHKYHSACLIPWLEKHPHCPYCRTMVVPSD</sequence>
<name>A0ACB0IDW2_TRIPR</name>
<gene>
    <name evidence="1" type="ORF">MILVUS5_LOCUS2006</name>
</gene>
<accession>A0ACB0IDW2</accession>
<organism evidence="1 2">
    <name type="scientific">Trifolium pratense</name>
    <name type="common">Red clover</name>
    <dbReference type="NCBI Taxonomy" id="57577"/>
    <lineage>
        <taxon>Eukaryota</taxon>
        <taxon>Viridiplantae</taxon>
        <taxon>Streptophyta</taxon>
        <taxon>Embryophyta</taxon>
        <taxon>Tracheophyta</taxon>
        <taxon>Spermatophyta</taxon>
        <taxon>Magnoliopsida</taxon>
        <taxon>eudicotyledons</taxon>
        <taxon>Gunneridae</taxon>
        <taxon>Pentapetalae</taxon>
        <taxon>rosids</taxon>
        <taxon>fabids</taxon>
        <taxon>Fabales</taxon>
        <taxon>Fabaceae</taxon>
        <taxon>Papilionoideae</taxon>
        <taxon>50 kb inversion clade</taxon>
        <taxon>NPAAA clade</taxon>
        <taxon>Hologalegina</taxon>
        <taxon>IRL clade</taxon>
        <taxon>Trifolieae</taxon>
        <taxon>Trifolium</taxon>
    </lineage>
</organism>
<comment type="caution">
    <text evidence="1">The sequence shown here is derived from an EMBL/GenBank/DDBJ whole genome shotgun (WGS) entry which is preliminary data.</text>
</comment>
<proteinExistence type="predicted"/>